<evidence type="ECO:0000259" key="5">
    <source>
        <dbReference type="PROSITE" id="PS50824"/>
    </source>
</evidence>
<dbReference type="SUPFAM" id="SSF159141">
    <property type="entry name" value="HIN-2000 domain-like"/>
    <property type="match status" value="4"/>
</dbReference>
<dbReference type="InterPro" id="IPR012340">
    <property type="entry name" value="NA-bd_OB-fold"/>
</dbReference>
<organism evidence="7 8">
    <name type="scientific">Galemys pyrenaicus</name>
    <name type="common">Iberian desman</name>
    <name type="synonym">Pyrenean desman</name>
    <dbReference type="NCBI Taxonomy" id="202257"/>
    <lineage>
        <taxon>Eukaryota</taxon>
        <taxon>Metazoa</taxon>
        <taxon>Chordata</taxon>
        <taxon>Craniata</taxon>
        <taxon>Vertebrata</taxon>
        <taxon>Euteleostomi</taxon>
        <taxon>Mammalia</taxon>
        <taxon>Eutheria</taxon>
        <taxon>Laurasiatheria</taxon>
        <taxon>Eulipotyphla</taxon>
        <taxon>Talpidae</taxon>
        <taxon>Galemys</taxon>
    </lineage>
</organism>
<keyword evidence="8" id="KW-1185">Reference proteome</keyword>
<dbReference type="EMBL" id="JAGFMF010011925">
    <property type="protein sequence ID" value="KAG8509827.1"/>
    <property type="molecule type" value="Genomic_DNA"/>
</dbReference>
<evidence type="ECO:0000256" key="4">
    <source>
        <dbReference type="SAM" id="MobiDB-lite"/>
    </source>
</evidence>
<feature type="compositionally biased region" description="Basic and acidic residues" evidence="4">
    <location>
        <begin position="539"/>
        <end position="557"/>
    </location>
</feature>
<sequence>MVNEFKSILLVHGLQNLNDYNFEMIKSLLASDLKLTPKMQQEYNRIKIADLMAKNFQGAACVEKLIELIKNIPELEELANELRRKKLNAARKLKAKEKTPEKKKKPKGAGPAIPAPPADDTVRAKGPEAAPVTQKRKGTDQEKTGTKRTKVSQEQIQPTHPGTSVSTTMGTPPPAQSSASTSFSTPSAEKMNLYPLLKLVSLFSCFIPPRNQKKSAQHKAAAKKSLLQKGPMKAMVVKASELFEYDCPEKGKGMMFHATVANERQFFHVKVLNINLKEKFTKEKVIILSDYFECKGILEVNNQSSVTEAGSGHQINVPKSIWKRANETPKIDSILKQASGTFVYGLFEIHKIKVNKKTTIYEIQDNTGNMAVVGSGKWHNINCKEGDKFRLFYFQLRTIDKKLHLMCENHSFLQVVKTKKKKATASSTTDPNFQSTSSAPDQLSGLNSDTIKMVNEYKKIILLHGLQRINDYHFRLVKSLLASELRISQTMQEEYDRIKFANLMEAKFQGATCVDKLIEVIKDIPELKDIVKKVRREKLKGNKENPKPQMQPKEDASRNLLQKGPVTVMVLKATELFKYMTPENRENTVFHATVATETDILYVKVFNTHLKKKFTSKKIITISDYFKHQGFLEVRENSSVIEVDQKFNVLQETIRTATKTPQISTLHTQTSGTIVNGLFTLNKKTVNKENTVYEIEDRTGKMDVIGKRYCHNITCEEGDKLQLICFRLQTENGRRMLVSETHSFIQVKQKIKQRNSESMRLPQELSQFPATSATSTALMKIKPHKLQWPPPNPPSSSLTKRDCPSCPHEDEAIAGTEWPSGCYSDQPTAAAVPGTPRVNENTPSPVAYQGTSSLP</sequence>
<evidence type="ECO:0000313" key="7">
    <source>
        <dbReference type="EMBL" id="KAG8509827.1"/>
    </source>
</evidence>
<feature type="domain" description="Pyrin" evidence="5">
    <location>
        <begin position="453"/>
        <end position="540"/>
    </location>
</feature>
<feature type="region of interest" description="Disordered" evidence="4">
    <location>
        <begin position="784"/>
        <end position="855"/>
    </location>
</feature>
<feature type="domain" description="Pyrin" evidence="5">
    <location>
        <begin position="1"/>
        <end position="88"/>
    </location>
</feature>
<feature type="domain" description="HIN-200" evidence="6">
    <location>
        <begin position="550"/>
        <end position="748"/>
    </location>
</feature>
<feature type="non-terminal residue" evidence="7">
    <location>
        <position position="855"/>
    </location>
</feature>
<dbReference type="PANTHER" id="PTHR12200">
    <property type="entry name" value="INTERFERON-INDUCIBLE PROTEIN AIM2 FAMILY MEMBER"/>
    <property type="match status" value="1"/>
</dbReference>
<evidence type="ECO:0000313" key="8">
    <source>
        <dbReference type="Proteomes" id="UP000700334"/>
    </source>
</evidence>
<dbReference type="PROSITE" id="PS50834">
    <property type="entry name" value="HIN_200"/>
    <property type="match status" value="2"/>
</dbReference>
<dbReference type="AlphaFoldDB" id="A0A8J6DHL4"/>
<evidence type="ECO:0000256" key="3">
    <source>
        <dbReference type="ARBA" id="ARBA00023242"/>
    </source>
</evidence>
<dbReference type="Gene3D" id="1.10.533.10">
    <property type="entry name" value="Death Domain, Fas"/>
    <property type="match status" value="2"/>
</dbReference>
<comment type="caution">
    <text evidence="7">The sequence shown here is derived from an EMBL/GenBank/DDBJ whole genome shotgun (WGS) entry which is preliminary data.</text>
</comment>
<proteinExistence type="inferred from homology"/>
<dbReference type="Pfam" id="PF02760">
    <property type="entry name" value="HIN"/>
    <property type="match status" value="2"/>
</dbReference>
<dbReference type="CDD" id="cd08305">
    <property type="entry name" value="Pyrin"/>
    <property type="match status" value="2"/>
</dbReference>
<reference evidence="7" key="1">
    <citation type="journal article" date="2021" name="Evol. Appl.">
        <title>The genome of the Pyrenean desman and the effects of bottlenecks and inbreeding on the genomic landscape of an endangered species.</title>
        <authorList>
            <person name="Escoda L."/>
            <person name="Castresana J."/>
        </authorList>
    </citation>
    <scope>NUCLEOTIDE SEQUENCE</scope>
    <source>
        <strain evidence="7">IBE-C5619</strain>
    </source>
</reference>
<feature type="compositionally biased region" description="Polar residues" evidence="4">
    <location>
        <begin position="838"/>
        <end position="855"/>
    </location>
</feature>
<dbReference type="OrthoDB" id="9622064at2759"/>
<evidence type="ECO:0000259" key="6">
    <source>
        <dbReference type="PROSITE" id="PS50834"/>
    </source>
</evidence>
<dbReference type="GO" id="GO:0005730">
    <property type="term" value="C:nucleolus"/>
    <property type="evidence" value="ECO:0007669"/>
    <property type="project" value="TreeGrafter"/>
</dbReference>
<gene>
    <name evidence="7" type="ORF">J0S82_017345</name>
</gene>
<feature type="compositionally biased region" description="Basic and acidic residues" evidence="4">
    <location>
        <begin position="799"/>
        <end position="811"/>
    </location>
</feature>
<dbReference type="PROSITE" id="PS50824">
    <property type="entry name" value="DAPIN"/>
    <property type="match status" value="2"/>
</dbReference>
<dbReference type="FunFam" id="2.40.50.140:FF:000105">
    <property type="entry name" value="Myeloid cell nuclear differentiation antigen"/>
    <property type="match status" value="2"/>
</dbReference>
<dbReference type="InterPro" id="IPR040205">
    <property type="entry name" value="HIN-200"/>
</dbReference>
<dbReference type="InterPro" id="IPR011029">
    <property type="entry name" value="DEATH-like_dom_sf"/>
</dbReference>
<evidence type="ECO:0000256" key="2">
    <source>
        <dbReference type="ARBA" id="ARBA00008647"/>
    </source>
</evidence>
<comment type="subcellular location">
    <subcellularLocation>
        <location evidence="1">Nucleus</location>
    </subcellularLocation>
</comment>
<dbReference type="GO" id="GO:0035458">
    <property type="term" value="P:cellular response to interferon-beta"/>
    <property type="evidence" value="ECO:0007669"/>
    <property type="project" value="InterPro"/>
</dbReference>
<keyword evidence="3" id="KW-0539">Nucleus</keyword>
<dbReference type="InterPro" id="IPR004020">
    <property type="entry name" value="DAPIN"/>
</dbReference>
<feature type="compositionally biased region" description="Polar residues" evidence="4">
    <location>
        <begin position="152"/>
        <end position="170"/>
    </location>
</feature>
<dbReference type="Pfam" id="PF02758">
    <property type="entry name" value="PYRIN"/>
    <property type="match status" value="2"/>
</dbReference>
<dbReference type="SMART" id="SM01289">
    <property type="entry name" value="PYRIN"/>
    <property type="match status" value="2"/>
</dbReference>
<comment type="similarity">
    <text evidence="2">Belongs to the HIN-200 family.</text>
</comment>
<accession>A0A8J6DHL4</accession>
<dbReference type="GO" id="GO:0003690">
    <property type="term" value="F:double-stranded DNA binding"/>
    <property type="evidence" value="ECO:0007669"/>
    <property type="project" value="TreeGrafter"/>
</dbReference>
<dbReference type="InterPro" id="IPR004021">
    <property type="entry name" value="HIN200/IF120x"/>
</dbReference>
<dbReference type="GO" id="GO:0005654">
    <property type="term" value="C:nucleoplasm"/>
    <property type="evidence" value="ECO:0007669"/>
    <property type="project" value="TreeGrafter"/>
</dbReference>
<feature type="compositionally biased region" description="Low complexity" evidence="4">
    <location>
        <begin position="176"/>
        <end position="186"/>
    </location>
</feature>
<evidence type="ECO:0000256" key="1">
    <source>
        <dbReference type="ARBA" id="ARBA00004123"/>
    </source>
</evidence>
<dbReference type="Proteomes" id="UP000700334">
    <property type="component" value="Unassembled WGS sequence"/>
</dbReference>
<feature type="domain" description="HIN-200" evidence="6">
    <location>
        <begin position="216"/>
        <end position="416"/>
    </location>
</feature>
<dbReference type="GO" id="GO:0005829">
    <property type="term" value="C:cytosol"/>
    <property type="evidence" value="ECO:0007669"/>
    <property type="project" value="TreeGrafter"/>
</dbReference>
<dbReference type="GO" id="GO:0002218">
    <property type="term" value="P:activation of innate immune response"/>
    <property type="evidence" value="ECO:0007669"/>
    <property type="project" value="InterPro"/>
</dbReference>
<name>A0A8J6DHL4_GALPY</name>
<feature type="region of interest" description="Disordered" evidence="4">
    <location>
        <begin position="90"/>
        <end position="186"/>
    </location>
</feature>
<dbReference type="FunFam" id="1.10.533.10:FF:000011">
    <property type="entry name" value="Myeloid cell nuclear differentiation antigen"/>
    <property type="match status" value="1"/>
</dbReference>
<feature type="compositionally biased region" description="Basic residues" evidence="4">
    <location>
        <begin position="90"/>
        <end position="107"/>
    </location>
</feature>
<protein>
    <submittedName>
        <fullName evidence="7">Myeloid cell nuclear differentiation antigen</fullName>
    </submittedName>
</protein>
<dbReference type="Gene3D" id="2.40.50.140">
    <property type="entry name" value="Nucleic acid-binding proteins"/>
    <property type="match status" value="4"/>
</dbReference>
<dbReference type="PANTHER" id="PTHR12200:SF25">
    <property type="entry name" value="PYRIN AND HIN DOMAIN-CONTAINING PROTEIN 1"/>
    <property type="match status" value="1"/>
</dbReference>
<feature type="region of interest" description="Disordered" evidence="4">
    <location>
        <begin position="538"/>
        <end position="557"/>
    </location>
</feature>